<dbReference type="Proteomes" id="UP000265520">
    <property type="component" value="Unassembled WGS sequence"/>
</dbReference>
<proteinExistence type="predicted"/>
<evidence type="ECO:0000313" key="2">
    <source>
        <dbReference type="EMBL" id="MCI74510.1"/>
    </source>
</evidence>
<feature type="compositionally biased region" description="Basic residues" evidence="1">
    <location>
        <begin position="20"/>
        <end position="29"/>
    </location>
</feature>
<dbReference type="AlphaFoldDB" id="A0A392UQB4"/>
<dbReference type="EMBL" id="LXQA010862396">
    <property type="protein sequence ID" value="MCI74510.1"/>
    <property type="molecule type" value="Genomic_DNA"/>
</dbReference>
<protein>
    <submittedName>
        <fullName evidence="2">Uncharacterized protein</fullName>
    </submittedName>
</protein>
<feature type="region of interest" description="Disordered" evidence="1">
    <location>
        <begin position="1"/>
        <end position="29"/>
    </location>
</feature>
<evidence type="ECO:0000256" key="1">
    <source>
        <dbReference type="SAM" id="MobiDB-lite"/>
    </source>
</evidence>
<accession>A0A392UQB4</accession>
<feature type="non-terminal residue" evidence="2">
    <location>
        <position position="1"/>
    </location>
</feature>
<keyword evidence="3" id="KW-1185">Reference proteome</keyword>
<organism evidence="2 3">
    <name type="scientific">Trifolium medium</name>
    <dbReference type="NCBI Taxonomy" id="97028"/>
    <lineage>
        <taxon>Eukaryota</taxon>
        <taxon>Viridiplantae</taxon>
        <taxon>Streptophyta</taxon>
        <taxon>Embryophyta</taxon>
        <taxon>Tracheophyta</taxon>
        <taxon>Spermatophyta</taxon>
        <taxon>Magnoliopsida</taxon>
        <taxon>eudicotyledons</taxon>
        <taxon>Gunneridae</taxon>
        <taxon>Pentapetalae</taxon>
        <taxon>rosids</taxon>
        <taxon>fabids</taxon>
        <taxon>Fabales</taxon>
        <taxon>Fabaceae</taxon>
        <taxon>Papilionoideae</taxon>
        <taxon>50 kb inversion clade</taxon>
        <taxon>NPAAA clade</taxon>
        <taxon>Hologalegina</taxon>
        <taxon>IRL clade</taxon>
        <taxon>Trifolieae</taxon>
        <taxon>Trifolium</taxon>
    </lineage>
</organism>
<comment type="caution">
    <text evidence="2">The sequence shown here is derived from an EMBL/GenBank/DDBJ whole genome shotgun (WGS) entry which is preliminary data.</text>
</comment>
<sequence length="75" mass="8937">ESLRVKPGDETSKTKEPKKPPRRSIKGKRFKWKIKKEKLKSDPEDVCSRLVYRKVAPLKRVNKRSWVESKMKYPP</sequence>
<reference evidence="2 3" key="1">
    <citation type="journal article" date="2018" name="Front. Plant Sci.">
        <title>Red Clover (Trifolium pratense) and Zigzag Clover (T. medium) - A Picture of Genomic Similarities and Differences.</title>
        <authorList>
            <person name="Dluhosova J."/>
            <person name="Istvanek J."/>
            <person name="Nedelnik J."/>
            <person name="Repkova J."/>
        </authorList>
    </citation>
    <scope>NUCLEOTIDE SEQUENCE [LARGE SCALE GENOMIC DNA]</scope>
    <source>
        <strain evidence="3">cv. 10/8</strain>
        <tissue evidence="2">Leaf</tissue>
    </source>
</reference>
<feature type="compositionally biased region" description="Basic and acidic residues" evidence="1">
    <location>
        <begin position="1"/>
        <end position="19"/>
    </location>
</feature>
<evidence type="ECO:0000313" key="3">
    <source>
        <dbReference type="Proteomes" id="UP000265520"/>
    </source>
</evidence>
<name>A0A392UQB4_9FABA</name>